<organism evidence="5">
    <name type="scientific">Pseudomonas putida</name>
    <name type="common">Arthrobacter siderocapsulatus</name>
    <dbReference type="NCBI Taxonomy" id="303"/>
    <lineage>
        <taxon>Bacteria</taxon>
        <taxon>Pseudomonadati</taxon>
        <taxon>Pseudomonadota</taxon>
        <taxon>Gammaproteobacteria</taxon>
        <taxon>Pseudomonadales</taxon>
        <taxon>Pseudomonadaceae</taxon>
        <taxon>Pseudomonas</taxon>
    </lineage>
</organism>
<dbReference type="GO" id="GO:0003677">
    <property type="term" value="F:DNA binding"/>
    <property type="evidence" value="ECO:0007669"/>
    <property type="project" value="UniProtKB-KW"/>
</dbReference>
<dbReference type="RefSeq" id="WP_070094621.1">
    <property type="nucleotide sequence ID" value="NZ_CP016634.1"/>
</dbReference>
<dbReference type="PROSITE" id="PS50043">
    <property type="entry name" value="HTH_LUXR_2"/>
    <property type="match status" value="1"/>
</dbReference>
<dbReference type="AlphaFoldDB" id="A0A1B2F9F5"/>
<evidence type="ECO:0000256" key="1">
    <source>
        <dbReference type="ARBA" id="ARBA00023015"/>
    </source>
</evidence>
<evidence type="ECO:0000256" key="2">
    <source>
        <dbReference type="ARBA" id="ARBA00023125"/>
    </source>
</evidence>
<dbReference type="Gene3D" id="1.10.10.10">
    <property type="entry name" value="Winged helix-like DNA-binding domain superfamily/Winged helix DNA-binding domain"/>
    <property type="match status" value="1"/>
</dbReference>
<name>A0A1B2F9F5_PSEPU</name>
<dbReference type="PRINTS" id="PR00038">
    <property type="entry name" value="HTHLUXR"/>
</dbReference>
<dbReference type="Pfam" id="PF00196">
    <property type="entry name" value="GerE"/>
    <property type="match status" value="1"/>
</dbReference>
<proteinExistence type="predicted"/>
<gene>
    <name evidence="5" type="primary">todT</name>
    <name evidence="5" type="ORF">IEC33019_3340</name>
</gene>
<dbReference type="PANTHER" id="PTHR44688:SF16">
    <property type="entry name" value="DNA-BINDING TRANSCRIPTIONAL ACTIVATOR DEVR_DOSR"/>
    <property type="match status" value="1"/>
</dbReference>
<dbReference type="SMART" id="SM00421">
    <property type="entry name" value="HTH_LUXR"/>
    <property type="match status" value="1"/>
</dbReference>
<accession>A0A1B2F9F5</accession>
<dbReference type="EMBL" id="CP016634">
    <property type="protein sequence ID" value="ANY88867.1"/>
    <property type="molecule type" value="Genomic_DNA"/>
</dbReference>
<dbReference type="InterPro" id="IPR036388">
    <property type="entry name" value="WH-like_DNA-bd_sf"/>
</dbReference>
<reference evidence="5" key="1">
    <citation type="submission" date="2016-07" db="EMBL/GenBank/DDBJ databases">
        <title>New class B carbapenemase carried by novel plasmid in Pseudomonas putida enviromental strain in eastern Amazonia.</title>
        <authorList>
            <person name="Souza C.O."/>
            <person name="Lima K.V."/>
            <person name="Brasiliense D.M."/>
            <person name="Perez-Chaparro P.J."/>
            <person name="Mamizuka E.M."/>
            <person name="Lima M.O."/>
            <person name="Lima L.N."/>
            <person name="McCulloch J.A."/>
        </authorList>
    </citation>
    <scope>NUCLEOTIDE SEQUENCE [LARGE SCALE GENOMIC DNA]</scope>
    <source>
        <strain evidence="5">IEC33019</strain>
    </source>
</reference>
<evidence type="ECO:0000259" key="4">
    <source>
        <dbReference type="PROSITE" id="PS50043"/>
    </source>
</evidence>
<keyword evidence="1" id="KW-0805">Transcription regulation</keyword>
<evidence type="ECO:0000313" key="5">
    <source>
        <dbReference type="EMBL" id="ANY88867.1"/>
    </source>
</evidence>
<dbReference type="SUPFAM" id="SSF46894">
    <property type="entry name" value="C-terminal effector domain of the bipartite response regulators"/>
    <property type="match status" value="1"/>
</dbReference>
<dbReference type="InterPro" id="IPR016032">
    <property type="entry name" value="Sig_transdc_resp-reg_C-effctor"/>
</dbReference>
<dbReference type="InterPro" id="IPR000792">
    <property type="entry name" value="Tscrpt_reg_LuxR_C"/>
</dbReference>
<protein>
    <submittedName>
        <fullName evidence="5">Response regulator protein TodT</fullName>
    </submittedName>
</protein>
<dbReference type="PANTHER" id="PTHR44688">
    <property type="entry name" value="DNA-BINDING TRANSCRIPTIONAL ACTIVATOR DEVR_DOSR"/>
    <property type="match status" value="1"/>
</dbReference>
<feature type="domain" description="HTH luxR-type" evidence="4">
    <location>
        <begin position="196"/>
        <end position="261"/>
    </location>
</feature>
<keyword evidence="3" id="KW-0804">Transcription</keyword>
<keyword evidence="2" id="KW-0238">DNA-binding</keyword>
<evidence type="ECO:0000256" key="3">
    <source>
        <dbReference type="ARBA" id="ARBA00023163"/>
    </source>
</evidence>
<sequence length="271" mass="30885">MGLSLQDLSWHQGIGQCIEHLDRPSFWRTLVTLVGDFVEVDSWVALLFSHDRPLIFDQSPYDREGVDPLVSEYANGLYLLDPFYLNSRERPVTGLVRLADIAPEHFQQTDYYRLYFTHNVVADEVQFNVAVGEGRTLCLSLGGCRRFNSEQLALLELIRPWLIGLMRQRLRFESLPERAPTTKPALDYAHGREEARQQLESVLTARELDVVRLILSGHSNKEAAAKLELSAETVKVHRRNVYRKLDVNSQSELFSLLFLAGEALSSLRSAS</sequence>
<dbReference type="GO" id="GO:0006355">
    <property type="term" value="P:regulation of DNA-templated transcription"/>
    <property type="evidence" value="ECO:0007669"/>
    <property type="project" value="InterPro"/>
</dbReference>
<dbReference type="CDD" id="cd06170">
    <property type="entry name" value="LuxR_C_like"/>
    <property type="match status" value="1"/>
</dbReference>